<feature type="region of interest" description="Disordered" evidence="1">
    <location>
        <begin position="103"/>
        <end position="178"/>
    </location>
</feature>
<feature type="compositionally biased region" description="Basic and acidic residues" evidence="1">
    <location>
        <begin position="121"/>
        <end position="130"/>
    </location>
</feature>
<dbReference type="EMBL" id="MU167253">
    <property type="protein sequence ID" value="KAG0147028.1"/>
    <property type="molecule type" value="Genomic_DNA"/>
</dbReference>
<organism evidence="2 3">
    <name type="scientific">Cronartium quercuum f. sp. fusiforme G11</name>
    <dbReference type="NCBI Taxonomy" id="708437"/>
    <lineage>
        <taxon>Eukaryota</taxon>
        <taxon>Fungi</taxon>
        <taxon>Dikarya</taxon>
        <taxon>Basidiomycota</taxon>
        <taxon>Pucciniomycotina</taxon>
        <taxon>Pucciniomycetes</taxon>
        <taxon>Pucciniales</taxon>
        <taxon>Coleosporiaceae</taxon>
        <taxon>Cronartium</taxon>
    </lineage>
</organism>
<evidence type="ECO:0000256" key="1">
    <source>
        <dbReference type="SAM" id="MobiDB-lite"/>
    </source>
</evidence>
<name>A0A9P6NJA9_9BASI</name>
<dbReference type="AlphaFoldDB" id="A0A9P6NJA9"/>
<evidence type="ECO:0000313" key="2">
    <source>
        <dbReference type="EMBL" id="KAG0147028.1"/>
    </source>
</evidence>
<keyword evidence="3" id="KW-1185">Reference proteome</keyword>
<dbReference type="Proteomes" id="UP000886653">
    <property type="component" value="Unassembled WGS sequence"/>
</dbReference>
<proteinExistence type="predicted"/>
<evidence type="ECO:0000313" key="3">
    <source>
        <dbReference type="Proteomes" id="UP000886653"/>
    </source>
</evidence>
<sequence>MSDSRSVPPVQGVEQPLLTQAELRTRFVRLQRGGAHETCNLVETRTHFLAYCKENTEKRRQFRRMVRSLKIRVDMNSTKALLDNPKVFPQYYPPGVTGLVLTPNRRGEASASPAYPVDYTETEKREEEKRGKSRSGLTDAGPKKKFNPLRTGDRLGARLHRGRVFSENVVKGGADPGS</sequence>
<comment type="caution">
    <text evidence="2">The sequence shown here is derived from an EMBL/GenBank/DDBJ whole genome shotgun (WGS) entry which is preliminary data.</text>
</comment>
<gene>
    <name evidence="2" type="ORF">CROQUDRAFT_92018</name>
</gene>
<protein>
    <submittedName>
        <fullName evidence="2">Uncharacterized protein</fullName>
    </submittedName>
</protein>
<accession>A0A9P6NJA9</accession>
<reference evidence="2" key="1">
    <citation type="submission" date="2013-11" db="EMBL/GenBank/DDBJ databases">
        <title>Genome sequence of the fusiform rust pathogen reveals effectors for host alternation and coevolution with pine.</title>
        <authorList>
            <consortium name="DOE Joint Genome Institute"/>
            <person name="Smith K."/>
            <person name="Pendleton A."/>
            <person name="Kubisiak T."/>
            <person name="Anderson C."/>
            <person name="Salamov A."/>
            <person name="Aerts A."/>
            <person name="Riley R."/>
            <person name="Clum A."/>
            <person name="Lindquist E."/>
            <person name="Ence D."/>
            <person name="Campbell M."/>
            <person name="Kronenberg Z."/>
            <person name="Feau N."/>
            <person name="Dhillon B."/>
            <person name="Hamelin R."/>
            <person name="Burleigh J."/>
            <person name="Smith J."/>
            <person name="Yandell M."/>
            <person name="Nelson C."/>
            <person name="Grigoriev I."/>
            <person name="Davis J."/>
        </authorList>
    </citation>
    <scope>NUCLEOTIDE SEQUENCE</scope>
    <source>
        <strain evidence="2">G11</strain>
    </source>
</reference>